<dbReference type="RefSeq" id="WP_271472435.1">
    <property type="nucleotide sequence ID" value="NZ_JANEWF010000052.1"/>
</dbReference>
<keyword evidence="2" id="KW-1185">Reference proteome</keyword>
<sequence>MAAIRGKQASEAGGGANAPVQQFNLLRRFSLVSLVIIGSVALGEMRHHGLEGMEMGDVLVPHHCGMLTRSTAESRENEGTAVCLGFKVASGSA</sequence>
<evidence type="ECO:0000313" key="2">
    <source>
        <dbReference type="Proteomes" id="UP001211689"/>
    </source>
</evidence>
<comment type="caution">
    <text evidence="1">The sequence shown here is derived from an EMBL/GenBank/DDBJ whole genome shotgun (WGS) entry which is preliminary data.</text>
</comment>
<dbReference type="EMBL" id="JANEWF010000052">
    <property type="protein sequence ID" value="MDA8486553.1"/>
    <property type="molecule type" value="Genomic_DNA"/>
</dbReference>
<name>A0ABT4YCR2_METRE</name>
<protein>
    <submittedName>
        <fullName evidence="1">Uncharacterized protein</fullName>
    </submittedName>
</protein>
<dbReference type="Proteomes" id="UP001211689">
    <property type="component" value="Unassembled WGS sequence"/>
</dbReference>
<proteinExistence type="predicted"/>
<gene>
    <name evidence="1" type="ORF">NNO07_26090</name>
</gene>
<evidence type="ECO:0000313" key="1">
    <source>
        <dbReference type="EMBL" id="MDA8486553.1"/>
    </source>
</evidence>
<reference evidence="1 2" key="1">
    <citation type="submission" date="2022-07" db="EMBL/GenBank/DDBJ databases">
        <title>Genome Analysis of Selected Gammaproteobacteria from Nigerian Food snails.</title>
        <authorList>
            <person name="Okafor A.C."/>
        </authorList>
    </citation>
    <scope>NUCLEOTIDE SEQUENCE [LARGE SCALE GENOMIC DNA]</scope>
    <source>
        <strain evidence="1 2">Awg 2</strain>
    </source>
</reference>
<organism evidence="1 2">
    <name type="scientific">Metapseudomonas resinovorans</name>
    <name type="common">Pseudomonas resinovorans</name>
    <dbReference type="NCBI Taxonomy" id="53412"/>
    <lineage>
        <taxon>Bacteria</taxon>
        <taxon>Pseudomonadati</taxon>
        <taxon>Pseudomonadota</taxon>
        <taxon>Gammaproteobacteria</taxon>
        <taxon>Pseudomonadales</taxon>
        <taxon>Pseudomonadaceae</taxon>
        <taxon>Metapseudomonas</taxon>
    </lineage>
</organism>
<accession>A0ABT4YCR2</accession>